<feature type="binding site" evidence="4">
    <location>
        <position position="196"/>
    </location>
    <ligand>
        <name>Zn(2+)</name>
        <dbReference type="ChEBI" id="CHEBI:29105"/>
        <label>2</label>
    </ligand>
</feature>
<reference evidence="6 7" key="1">
    <citation type="submission" date="2018-08" db="EMBL/GenBank/DDBJ databases">
        <title>A genome reference for cultivated species of the human gut microbiota.</title>
        <authorList>
            <person name="Zou Y."/>
            <person name="Xue W."/>
            <person name="Luo G."/>
        </authorList>
    </citation>
    <scope>NUCLEOTIDE SEQUENCE [LARGE SCALE GENOMIC DNA]</scope>
    <source>
        <strain evidence="6 7">AM07-24</strain>
    </source>
</reference>
<proteinExistence type="inferred from homology"/>
<evidence type="ECO:0000256" key="2">
    <source>
        <dbReference type="ARBA" id="ARBA00022801"/>
    </source>
</evidence>
<feature type="binding site" evidence="4">
    <location>
        <position position="22"/>
    </location>
    <ligand>
        <name>Zn(2+)</name>
        <dbReference type="ChEBI" id="CHEBI:29105"/>
        <label>1</label>
    </ligand>
</feature>
<dbReference type="RefSeq" id="WP_118333136.1">
    <property type="nucleotide sequence ID" value="NZ_AP025567.1"/>
</dbReference>
<name>A0A415E5L9_9FIRM</name>
<comment type="cofactor">
    <cofactor evidence="4">
        <name>a divalent metal cation</name>
        <dbReference type="ChEBI" id="CHEBI:60240"/>
    </cofactor>
    <text evidence="4">Binds 2 divalent metal cations per subunit.</text>
</comment>
<keyword evidence="1 4" id="KW-0479">Metal-binding</keyword>
<dbReference type="PANTHER" id="PTHR10819">
    <property type="entry name" value="PHOSPHOTRIESTERASE-RELATED"/>
    <property type="match status" value="1"/>
</dbReference>
<evidence type="ECO:0000256" key="5">
    <source>
        <dbReference type="PROSITE-ProRule" id="PRU00679"/>
    </source>
</evidence>
<evidence type="ECO:0000313" key="7">
    <source>
        <dbReference type="Proteomes" id="UP000284841"/>
    </source>
</evidence>
<sequence length="320" mass="36138">MKTVQTVLGEIKTEELGSVLMHEHVCTSSMGVALSYPQLYGKNFEQQILSDLKEMKENGISTVVDASPVTLGRDVKELKKVSEISGVNIIATTGWWGCEPPYLGPSTAEQWAQCFADDINKGCDGTDIKAGILKASMDKEGPTEWVTKMHHAVGMAQRETGKKVMLHTYCPTETPRHQLKFLREEGVDMNDVVVDHIPETTDIDFVKWIYDQGAWIGVDRMPIISFPGEYAVGTETRIKFVKTMLDAGMGDRMLFSHDIMCASTLYDNQPEEIYREVWSVCPERFLFIKNRLFKELAEMGCDPAYLWSLTIDNPRKFFEG</sequence>
<dbReference type="GO" id="GO:0016787">
    <property type="term" value="F:hydrolase activity"/>
    <property type="evidence" value="ECO:0007669"/>
    <property type="project" value="UniProtKB-KW"/>
</dbReference>
<dbReference type="AlphaFoldDB" id="A0A415E5L9"/>
<dbReference type="PANTHER" id="PTHR10819:SF3">
    <property type="entry name" value="PHOSPHOTRIESTERASE-RELATED PROTEIN"/>
    <property type="match status" value="1"/>
</dbReference>
<feature type="modified residue" description="N6-carboxylysine" evidence="3 5">
    <location>
        <position position="134"/>
    </location>
</feature>
<feature type="binding site" description="via carbamate group" evidence="4">
    <location>
        <position position="134"/>
    </location>
    <ligand>
        <name>Zn(2+)</name>
        <dbReference type="ChEBI" id="CHEBI:29105"/>
        <label>2</label>
    </ligand>
</feature>
<organism evidence="6 7">
    <name type="scientific">Emergencia timonensis</name>
    <dbReference type="NCBI Taxonomy" id="1776384"/>
    <lineage>
        <taxon>Bacteria</taxon>
        <taxon>Bacillati</taxon>
        <taxon>Bacillota</taxon>
        <taxon>Clostridia</taxon>
        <taxon>Peptostreptococcales</taxon>
        <taxon>Anaerovoracaceae</taxon>
        <taxon>Emergencia</taxon>
    </lineage>
</organism>
<evidence type="ECO:0000256" key="4">
    <source>
        <dbReference type="PIRSR" id="PIRSR601559-51"/>
    </source>
</evidence>
<dbReference type="PROSITE" id="PS51347">
    <property type="entry name" value="PHOSPHOTRIESTERASE_2"/>
    <property type="match status" value="1"/>
</dbReference>
<feature type="binding site" evidence="4">
    <location>
        <position position="24"/>
    </location>
    <ligand>
        <name>Zn(2+)</name>
        <dbReference type="ChEBI" id="CHEBI:29105"/>
        <label>1</label>
    </ligand>
</feature>
<dbReference type="Gene3D" id="3.20.20.140">
    <property type="entry name" value="Metal-dependent hydrolases"/>
    <property type="match status" value="1"/>
</dbReference>
<evidence type="ECO:0000313" key="6">
    <source>
        <dbReference type="EMBL" id="RHJ89077.1"/>
    </source>
</evidence>
<dbReference type="InterPro" id="IPR001559">
    <property type="entry name" value="Phosphotriesterase"/>
</dbReference>
<dbReference type="InterPro" id="IPR032466">
    <property type="entry name" value="Metal_Hydrolase"/>
</dbReference>
<protein>
    <recommendedName>
        <fullName evidence="8">Phosphotriesterase-related protein</fullName>
    </recommendedName>
</protein>
<gene>
    <name evidence="6" type="ORF">DW099_00420</name>
</gene>
<evidence type="ECO:0000256" key="1">
    <source>
        <dbReference type="ARBA" id="ARBA00022723"/>
    </source>
</evidence>
<evidence type="ECO:0008006" key="8">
    <source>
        <dbReference type="Google" id="ProtNLM"/>
    </source>
</evidence>
<accession>A0A415E5L9</accession>
<comment type="similarity">
    <text evidence="5">Belongs to the metallo-dependent hydrolases superfamily. Phosphotriesterase family.</text>
</comment>
<dbReference type="GO" id="GO:0008270">
    <property type="term" value="F:zinc ion binding"/>
    <property type="evidence" value="ECO:0007669"/>
    <property type="project" value="InterPro"/>
</dbReference>
<keyword evidence="2" id="KW-0378">Hydrolase</keyword>
<dbReference type="Proteomes" id="UP000284841">
    <property type="component" value="Unassembled WGS sequence"/>
</dbReference>
<keyword evidence="7" id="KW-1185">Reference proteome</keyword>
<dbReference type="Pfam" id="PF02126">
    <property type="entry name" value="PTE"/>
    <property type="match status" value="1"/>
</dbReference>
<feature type="binding site" description="via carbamate group" evidence="4">
    <location>
        <position position="134"/>
    </location>
    <ligand>
        <name>Zn(2+)</name>
        <dbReference type="ChEBI" id="CHEBI:29105"/>
        <label>1</label>
    </ligand>
</feature>
<comment type="caution">
    <text evidence="6">The sequence shown here is derived from an EMBL/GenBank/DDBJ whole genome shotgun (WGS) entry which is preliminary data.</text>
</comment>
<evidence type="ECO:0000256" key="3">
    <source>
        <dbReference type="PIRSR" id="PIRSR601559-50"/>
    </source>
</evidence>
<feature type="binding site" evidence="4">
    <location>
        <position position="258"/>
    </location>
    <ligand>
        <name>Zn(2+)</name>
        <dbReference type="ChEBI" id="CHEBI:29105"/>
        <label>1</label>
    </ligand>
</feature>
<dbReference type="EMBL" id="QRMS01000001">
    <property type="protein sequence ID" value="RHJ89077.1"/>
    <property type="molecule type" value="Genomic_DNA"/>
</dbReference>
<dbReference type="SUPFAM" id="SSF51556">
    <property type="entry name" value="Metallo-dependent hydrolases"/>
    <property type="match status" value="1"/>
</dbReference>
<dbReference type="OrthoDB" id="105927at2"/>
<dbReference type="STRING" id="1776384.GCA_900086585_02306"/>
<feature type="binding site" evidence="4">
    <location>
        <position position="167"/>
    </location>
    <ligand>
        <name>Zn(2+)</name>
        <dbReference type="ChEBI" id="CHEBI:29105"/>
        <label>2</label>
    </ligand>
</feature>